<evidence type="ECO:0000313" key="2">
    <source>
        <dbReference type="Proteomes" id="UP000251088"/>
    </source>
</evidence>
<keyword evidence="1" id="KW-0670">Pyruvate</keyword>
<dbReference type="EMBL" id="UAWN01000005">
    <property type="protein sequence ID" value="SQC09237.1"/>
    <property type="molecule type" value="Genomic_DNA"/>
</dbReference>
<dbReference type="Gene3D" id="3.90.1150.10">
    <property type="entry name" value="Aspartate Aminotransferase, domain 1"/>
    <property type="match status" value="1"/>
</dbReference>
<gene>
    <name evidence="1" type="ORF">NCTC9128_01200</name>
</gene>
<name>A0A2X3C5D5_KLEPN</name>
<keyword evidence="1" id="KW-0032">Aminotransferase</keyword>
<dbReference type="AlphaFoldDB" id="A0A2X3C5D5"/>
<dbReference type="InterPro" id="IPR015422">
    <property type="entry name" value="PyrdxlP-dep_Trfase_small"/>
</dbReference>
<protein>
    <submittedName>
        <fullName evidence="1">Valine-pyruvate aminotransferase</fullName>
    </submittedName>
</protein>
<accession>A0A2X3C5D5</accession>
<reference evidence="1 2" key="1">
    <citation type="submission" date="2018-06" db="EMBL/GenBank/DDBJ databases">
        <authorList>
            <consortium name="Pathogen Informatics"/>
            <person name="Doyle S."/>
        </authorList>
    </citation>
    <scope>NUCLEOTIDE SEQUENCE [LARGE SCALE GENOMIC DNA]</scope>
    <source>
        <strain evidence="1 2">NCTC9128</strain>
    </source>
</reference>
<dbReference type="Proteomes" id="UP000251088">
    <property type="component" value="Unassembled WGS sequence"/>
</dbReference>
<evidence type="ECO:0000313" key="1">
    <source>
        <dbReference type="EMBL" id="SQC09237.1"/>
    </source>
</evidence>
<sequence length="101" mass="11479">MTFSLFGDKFTRHSGITRLMEDLNDGLRTPGAIMLGGGNPAQIPEMNDYFQQLLADMLDNGKALMRFVIMMVHRAKASCWLCWRICCATSWAGRSNHRILR</sequence>
<proteinExistence type="predicted"/>
<organism evidence="1 2">
    <name type="scientific">Klebsiella pneumoniae</name>
    <dbReference type="NCBI Taxonomy" id="573"/>
    <lineage>
        <taxon>Bacteria</taxon>
        <taxon>Pseudomonadati</taxon>
        <taxon>Pseudomonadota</taxon>
        <taxon>Gammaproteobacteria</taxon>
        <taxon>Enterobacterales</taxon>
        <taxon>Enterobacteriaceae</taxon>
        <taxon>Klebsiella/Raoultella group</taxon>
        <taxon>Klebsiella</taxon>
        <taxon>Klebsiella pneumoniae complex</taxon>
    </lineage>
</organism>
<keyword evidence="1" id="KW-0808">Transferase</keyword>
<dbReference type="GO" id="GO:0008483">
    <property type="term" value="F:transaminase activity"/>
    <property type="evidence" value="ECO:0007669"/>
    <property type="project" value="UniProtKB-KW"/>
</dbReference>